<keyword evidence="1" id="KW-0812">Transmembrane</keyword>
<reference evidence="2" key="1">
    <citation type="submission" date="2022-03" db="EMBL/GenBank/DDBJ databases">
        <title>Draft Genome Sequence of Firmicute Strain S0AB, a Heterotrophic Iron/Sulfur-Oxidizing Extreme Acidophile.</title>
        <authorList>
            <person name="Vergara E."/>
            <person name="Pakostova E."/>
            <person name="Johnson D.B."/>
            <person name="Holmes D.S."/>
        </authorList>
    </citation>
    <scope>NUCLEOTIDE SEQUENCE</scope>
    <source>
        <strain evidence="2">S0AB</strain>
    </source>
</reference>
<dbReference type="EMBL" id="JALBUF010000008">
    <property type="protein sequence ID" value="MCI0184034.1"/>
    <property type="molecule type" value="Genomic_DNA"/>
</dbReference>
<comment type="caution">
    <text evidence="2">The sequence shown here is derived from an EMBL/GenBank/DDBJ whole genome shotgun (WGS) entry which is preliminary data.</text>
</comment>
<evidence type="ECO:0000313" key="2">
    <source>
        <dbReference type="EMBL" id="MCI0184034.1"/>
    </source>
</evidence>
<keyword evidence="3" id="KW-1185">Reference proteome</keyword>
<feature type="transmembrane region" description="Helical" evidence="1">
    <location>
        <begin position="29"/>
        <end position="44"/>
    </location>
</feature>
<dbReference type="Proteomes" id="UP001139263">
    <property type="component" value="Unassembled WGS sequence"/>
</dbReference>
<keyword evidence="1" id="KW-0472">Membrane</keyword>
<evidence type="ECO:0000256" key="1">
    <source>
        <dbReference type="SAM" id="Phobius"/>
    </source>
</evidence>
<feature type="transmembrane region" description="Helical" evidence="1">
    <location>
        <begin position="7"/>
        <end position="23"/>
    </location>
</feature>
<feature type="transmembrane region" description="Helical" evidence="1">
    <location>
        <begin position="95"/>
        <end position="115"/>
    </location>
</feature>
<feature type="transmembrane region" description="Helical" evidence="1">
    <location>
        <begin position="51"/>
        <end position="75"/>
    </location>
</feature>
<gene>
    <name evidence="2" type="ORF">MM817_02329</name>
</gene>
<proteinExistence type="predicted"/>
<dbReference type="RefSeq" id="WP_241715212.1">
    <property type="nucleotide sequence ID" value="NZ_JALBUF010000008.1"/>
</dbReference>
<keyword evidence="1" id="KW-1133">Transmembrane helix</keyword>
<sequence>MSRKTSWSVWTGILVVAIFLDWLGNHFGAWYITGIVGVLIGLLYERNRPLLLSGLAAILAWGGALAVQAAMHTPILGAANVVGDVIGIGSDKGSYILFVTLLTALLLGIVGAWLGEAVRKI</sequence>
<organism evidence="2 3">
    <name type="scientific">Sulfoacidibacillus ferrooxidans</name>
    <dbReference type="NCBI Taxonomy" id="2005001"/>
    <lineage>
        <taxon>Bacteria</taxon>
        <taxon>Bacillati</taxon>
        <taxon>Bacillota</taxon>
        <taxon>Bacilli</taxon>
        <taxon>Bacillales</taxon>
        <taxon>Alicyclobacillaceae</taxon>
        <taxon>Sulfoacidibacillus</taxon>
    </lineage>
</organism>
<evidence type="ECO:0000313" key="3">
    <source>
        <dbReference type="Proteomes" id="UP001139263"/>
    </source>
</evidence>
<accession>A0A9X1VA26</accession>
<dbReference type="AlphaFoldDB" id="A0A9X1VA26"/>
<name>A0A9X1VA26_9BACL</name>
<protein>
    <submittedName>
        <fullName evidence="2">Uncharacterized protein</fullName>
    </submittedName>
</protein>